<dbReference type="AlphaFoldDB" id="A0A183SW87"/>
<evidence type="ECO:0000313" key="3">
    <source>
        <dbReference type="Proteomes" id="UP000275846"/>
    </source>
</evidence>
<gene>
    <name evidence="2" type="ORF">SSLN_LOCUS8485</name>
</gene>
<organism evidence="4">
    <name type="scientific">Schistocephalus solidus</name>
    <name type="common">Tapeworm</name>
    <dbReference type="NCBI Taxonomy" id="70667"/>
    <lineage>
        <taxon>Eukaryota</taxon>
        <taxon>Metazoa</taxon>
        <taxon>Spiralia</taxon>
        <taxon>Lophotrochozoa</taxon>
        <taxon>Platyhelminthes</taxon>
        <taxon>Cestoda</taxon>
        <taxon>Eucestoda</taxon>
        <taxon>Diphyllobothriidea</taxon>
        <taxon>Diphyllobothriidae</taxon>
        <taxon>Schistocephalus</taxon>
    </lineage>
</organism>
<evidence type="ECO:0000256" key="1">
    <source>
        <dbReference type="SAM" id="MobiDB-lite"/>
    </source>
</evidence>
<sequence>MPCSSNCLFQEMDELDAPLDNDHFLHSLESAVFNGIYEHHAPKPPQTLYTHFDEVTAQGVDGGSTRNTTVGHFSDPHLLTSATGTSMLQAGDLGLLDVYGLGYVADECTARISYGKQHRLAPRRPFLPPGSPVIGFAFQQLRQQPSANSGVDGEAMQPRQVSGAGEHG</sequence>
<evidence type="ECO:0000313" key="4">
    <source>
        <dbReference type="WBParaSite" id="SSLN_0000881801-mRNA-1"/>
    </source>
</evidence>
<evidence type="ECO:0000313" key="2">
    <source>
        <dbReference type="EMBL" id="VDL94870.1"/>
    </source>
</evidence>
<proteinExistence type="predicted"/>
<reference evidence="2 3" key="2">
    <citation type="submission" date="2018-11" db="EMBL/GenBank/DDBJ databases">
        <authorList>
            <consortium name="Pathogen Informatics"/>
        </authorList>
    </citation>
    <scope>NUCLEOTIDE SEQUENCE [LARGE SCALE GENOMIC DNA]</scope>
    <source>
        <strain evidence="2 3">NST_G2</strain>
    </source>
</reference>
<reference evidence="4" key="1">
    <citation type="submission" date="2016-06" db="UniProtKB">
        <authorList>
            <consortium name="WormBaseParasite"/>
        </authorList>
    </citation>
    <scope>IDENTIFICATION</scope>
</reference>
<dbReference type="EMBL" id="UYSU01034677">
    <property type="protein sequence ID" value="VDL94870.1"/>
    <property type="molecule type" value="Genomic_DNA"/>
</dbReference>
<keyword evidence="3" id="KW-1185">Reference proteome</keyword>
<dbReference type="Proteomes" id="UP000275846">
    <property type="component" value="Unassembled WGS sequence"/>
</dbReference>
<accession>A0A183SW87</accession>
<name>A0A183SW87_SCHSO</name>
<dbReference type="WBParaSite" id="SSLN_0000881801-mRNA-1">
    <property type="protein sequence ID" value="SSLN_0000881801-mRNA-1"/>
    <property type="gene ID" value="SSLN_0000881801"/>
</dbReference>
<protein>
    <submittedName>
        <fullName evidence="2 4">Uncharacterized protein</fullName>
    </submittedName>
</protein>
<feature type="region of interest" description="Disordered" evidence="1">
    <location>
        <begin position="144"/>
        <end position="168"/>
    </location>
</feature>